<dbReference type="RefSeq" id="WP_162390140.1">
    <property type="nucleotide sequence ID" value="NZ_CP045997.1"/>
</dbReference>
<dbReference type="Proteomes" id="UP000464577">
    <property type="component" value="Chromosome"/>
</dbReference>
<proteinExistence type="predicted"/>
<evidence type="ECO:0000259" key="1">
    <source>
        <dbReference type="Pfam" id="PF20409"/>
    </source>
</evidence>
<keyword evidence="3" id="KW-1185">Reference proteome</keyword>
<protein>
    <submittedName>
        <fullName evidence="2">Nuclear transport factor 2 family protein</fullName>
    </submittedName>
</protein>
<dbReference type="Pfam" id="PF20409">
    <property type="entry name" value="SnoaL_5"/>
    <property type="match status" value="1"/>
</dbReference>
<feature type="domain" description="SnoaL-like" evidence="1">
    <location>
        <begin position="13"/>
        <end position="115"/>
    </location>
</feature>
<organism evidence="2 3">
    <name type="scientific">Spirosoma endbachense</name>
    <dbReference type="NCBI Taxonomy" id="2666025"/>
    <lineage>
        <taxon>Bacteria</taxon>
        <taxon>Pseudomonadati</taxon>
        <taxon>Bacteroidota</taxon>
        <taxon>Cytophagia</taxon>
        <taxon>Cytophagales</taxon>
        <taxon>Cytophagaceae</taxon>
        <taxon>Spirosoma</taxon>
    </lineage>
</organism>
<dbReference type="PANTHER" id="PTHR34003">
    <property type="entry name" value="BLL2395 PROTEIN"/>
    <property type="match status" value="1"/>
</dbReference>
<dbReference type="AlphaFoldDB" id="A0A6P1W6T5"/>
<accession>A0A6P1W6T5</accession>
<sequence length="120" mass="14034">MDKLLNNIQQLNQLVLDGRAIDAFEHYYDEQVVMQENALPPTIGKAANRQREQLFYSNLTAVHTARVLDTAAGDGVTMVVWQYDYTHKEWGRKNYTQVSVQHWRNDKIVREQFFYDSVPA</sequence>
<evidence type="ECO:0000313" key="3">
    <source>
        <dbReference type="Proteomes" id="UP000464577"/>
    </source>
</evidence>
<gene>
    <name evidence="2" type="ORF">GJR95_34150</name>
</gene>
<dbReference type="Gene3D" id="3.10.450.50">
    <property type="match status" value="1"/>
</dbReference>
<dbReference type="InterPro" id="IPR046860">
    <property type="entry name" value="SnoaL_5"/>
</dbReference>
<evidence type="ECO:0000313" key="2">
    <source>
        <dbReference type="EMBL" id="QHV99747.1"/>
    </source>
</evidence>
<reference evidence="2 3" key="1">
    <citation type="submission" date="2019-11" db="EMBL/GenBank/DDBJ databases">
        <title>Spirosoma endbachense sp. nov., isolated from a natural salt meadow.</title>
        <authorList>
            <person name="Rojas J."/>
            <person name="Ambika Manirajan B."/>
            <person name="Ratering S."/>
            <person name="Suarez C."/>
            <person name="Geissler-Plaum R."/>
            <person name="Schnell S."/>
        </authorList>
    </citation>
    <scope>NUCLEOTIDE SEQUENCE [LARGE SCALE GENOMIC DNA]</scope>
    <source>
        <strain evidence="2 3">I-24</strain>
    </source>
</reference>
<dbReference type="KEGG" id="senf:GJR95_34150"/>
<name>A0A6P1W6T5_9BACT</name>
<dbReference type="SUPFAM" id="SSF54427">
    <property type="entry name" value="NTF2-like"/>
    <property type="match status" value="1"/>
</dbReference>
<dbReference type="InterPro" id="IPR032710">
    <property type="entry name" value="NTF2-like_dom_sf"/>
</dbReference>
<dbReference type="EMBL" id="CP045997">
    <property type="protein sequence ID" value="QHV99747.1"/>
    <property type="molecule type" value="Genomic_DNA"/>
</dbReference>
<dbReference type="PANTHER" id="PTHR34003:SF2">
    <property type="entry name" value="SNOAL-LIKE DOMAIN-CONTAINING PROTEIN"/>
    <property type="match status" value="1"/>
</dbReference>